<dbReference type="Proteomes" id="UP001201812">
    <property type="component" value="Unassembled WGS sequence"/>
</dbReference>
<gene>
    <name evidence="2" type="ORF">DdX_01309</name>
</gene>
<name>A0AAD4NHY9_9BILA</name>
<keyword evidence="3" id="KW-1185">Reference proteome</keyword>
<evidence type="ECO:0000313" key="3">
    <source>
        <dbReference type="Proteomes" id="UP001201812"/>
    </source>
</evidence>
<feature type="compositionally biased region" description="Low complexity" evidence="1">
    <location>
        <begin position="144"/>
        <end position="153"/>
    </location>
</feature>
<reference evidence="2" key="1">
    <citation type="submission" date="2022-01" db="EMBL/GenBank/DDBJ databases">
        <title>Genome Sequence Resource for Two Populations of Ditylenchus destructor, the Migratory Endoparasitic Phytonematode.</title>
        <authorList>
            <person name="Zhang H."/>
            <person name="Lin R."/>
            <person name="Xie B."/>
        </authorList>
    </citation>
    <scope>NUCLEOTIDE SEQUENCE</scope>
    <source>
        <strain evidence="2">BazhouSP</strain>
    </source>
</reference>
<protein>
    <submittedName>
        <fullName evidence="2">Uncharacterized protein</fullName>
    </submittedName>
</protein>
<accession>A0AAD4NHY9</accession>
<dbReference type="EMBL" id="JAKKPZ010000001">
    <property type="protein sequence ID" value="KAI1729090.1"/>
    <property type="molecule type" value="Genomic_DNA"/>
</dbReference>
<sequence length="232" mass="25927">MNTTSSSMSLVALRIASSSSKSLEMKMRIAVLKTELTSLGTTCDRLSSDYHRAMTQLERVSHAQALASQELQKKTRELDALEICAYKEEKLDEKQAIIENLEKTMSDKDNEIQLLTQENRTLSEENEDIKTKLPKTLQGKADASSTKSKSSSTKNDERNLQEAAIEPNPRLLQGHYGIETQLNSQSSTKSTKTLLSTSNDTPKPGNATKTKKKWIAWRLVGCFSPARVRKHP</sequence>
<feature type="region of interest" description="Disordered" evidence="1">
    <location>
        <begin position="117"/>
        <end position="211"/>
    </location>
</feature>
<dbReference type="AlphaFoldDB" id="A0AAD4NHY9"/>
<organism evidence="2 3">
    <name type="scientific">Ditylenchus destructor</name>
    <dbReference type="NCBI Taxonomy" id="166010"/>
    <lineage>
        <taxon>Eukaryota</taxon>
        <taxon>Metazoa</taxon>
        <taxon>Ecdysozoa</taxon>
        <taxon>Nematoda</taxon>
        <taxon>Chromadorea</taxon>
        <taxon>Rhabditida</taxon>
        <taxon>Tylenchina</taxon>
        <taxon>Tylenchomorpha</taxon>
        <taxon>Sphaerularioidea</taxon>
        <taxon>Anguinidae</taxon>
        <taxon>Anguininae</taxon>
        <taxon>Ditylenchus</taxon>
    </lineage>
</organism>
<comment type="caution">
    <text evidence="2">The sequence shown here is derived from an EMBL/GenBank/DDBJ whole genome shotgun (WGS) entry which is preliminary data.</text>
</comment>
<feature type="compositionally biased region" description="Low complexity" evidence="1">
    <location>
        <begin position="180"/>
        <end position="199"/>
    </location>
</feature>
<proteinExistence type="predicted"/>
<evidence type="ECO:0000313" key="2">
    <source>
        <dbReference type="EMBL" id="KAI1729090.1"/>
    </source>
</evidence>
<evidence type="ECO:0000256" key="1">
    <source>
        <dbReference type="SAM" id="MobiDB-lite"/>
    </source>
</evidence>